<dbReference type="AlphaFoldDB" id="A0A947DC76"/>
<keyword evidence="2" id="KW-1133">Transmembrane helix</keyword>
<keyword evidence="4" id="KW-1185">Reference proteome</keyword>
<name>A0A947DC76_9HYPH</name>
<protein>
    <submittedName>
        <fullName evidence="3">AtpZ/AtpI family protein</fullName>
    </submittedName>
</protein>
<feature type="compositionally biased region" description="Low complexity" evidence="1">
    <location>
        <begin position="1"/>
        <end position="10"/>
    </location>
</feature>
<evidence type="ECO:0000313" key="4">
    <source>
        <dbReference type="Proteomes" id="UP000766595"/>
    </source>
</evidence>
<evidence type="ECO:0000256" key="1">
    <source>
        <dbReference type="SAM" id="MobiDB-lite"/>
    </source>
</evidence>
<reference evidence="3 4" key="1">
    <citation type="submission" date="2021-06" db="EMBL/GenBank/DDBJ databases">
        <authorList>
            <person name="Grouzdev D.S."/>
            <person name="Koziaeva V."/>
        </authorList>
    </citation>
    <scope>NUCLEOTIDE SEQUENCE [LARGE SCALE GENOMIC DNA]</scope>
    <source>
        <strain evidence="3 4">22</strain>
    </source>
</reference>
<dbReference type="Proteomes" id="UP000766595">
    <property type="component" value="Unassembled WGS sequence"/>
</dbReference>
<feature type="compositionally biased region" description="Gly residues" evidence="1">
    <location>
        <begin position="140"/>
        <end position="152"/>
    </location>
</feature>
<sequence length="152" mass="15509">MSADQSSGDRGSQDRGSDATDRSRPAGPPGAPDRAEFDDRLKRLERELDARMPAKTAQAGGPARQGGGFAEALKVGSEFVAGVLVGAAIGYGIDWVAGTRPFGLILFLMLGFAAGVLNVLRSQGAIAQPTERLRKRGSDADGGPGAGGATKG</sequence>
<organism evidence="3 4">
    <name type="scientific">Prosthecodimorpha staleyi</name>
    <dbReference type="NCBI Taxonomy" id="2840188"/>
    <lineage>
        <taxon>Bacteria</taxon>
        <taxon>Pseudomonadati</taxon>
        <taxon>Pseudomonadota</taxon>
        <taxon>Alphaproteobacteria</taxon>
        <taxon>Hyphomicrobiales</taxon>
        <taxon>Ancalomicrobiaceae</taxon>
        <taxon>Prosthecodimorpha</taxon>
    </lineage>
</organism>
<feature type="compositionally biased region" description="Basic and acidic residues" evidence="1">
    <location>
        <begin position="11"/>
        <end position="24"/>
    </location>
</feature>
<dbReference type="EMBL" id="JAHHZF010000011">
    <property type="protein sequence ID" value="MBT9291944.1"/>
    <property type="molecule type" value="Genomic_DNA"/>
</dbReference>
<feature type="transmembrane region" description="Helical" evidence="2">
    <location>
        <begin position="102"/>
        <end position="120"/>
    </location>
</feature>
<feature type="region of interest" description="Disordered" evidence="1">
    <location>
        <begin position="1"/>
        <end position="68"/>
    </location>
</feature>
<comment type="caution">
    <text evidence="3">The sequence shown here is derived from an EMBL/GenBank/DDBJ whole genome shotgun (WGS) entry which is preliminary data.</text>
</comment>
<keyword evidence="2" id="KW-0812">Transmembrane</keyword>
<feature type="region of interest" description="Disordered" evidence="1">
    <location>
        <begin position="131"/>
        <end position="152"/>
    </location>
</feature>
<dbReference type="Pfam" id="PF09527">
    <property type="entry name" value="ATPase_gene1"/>
    <property type="match status" value="1"/>
</dbReference>
<proteinExistence type="predicted"/>
<dbReference type="InterPro" id="IPR032820">
    <property type="entry name" value="ATPase_put"/>
</dbReference>
<accession>A0A947DC76</accession>
<gene>
    <name evidence="3" type="ORF">KL771_20940</name>
</gene>
<feature type="transmembrane region" description="Helical" evidence="2">
    <location>
        <begin position="79"/>
        <end position="96"/>
    </location>
</feature>
<keyword evidence="2" id="KW-0472">Membrane</keyword>
<feature type="compositionally biased region" description="Basic and acidic residues" evidence="1">
    <location>
        <begin position="33"/>
        <end position="52"/>
    </location>
</feature>
<evidence type="ECO:0000313" key="3">
    <source>
        <dbReference type="EMBL" id="MBT9291944.1"/>
    </source>
</evidence>
<evidence type="ECO:0000256" key="2">
    <source>
        <dbReference type="SAM" id="Phobius"/>
    </source>
</evidence>